<protein>
    <submittedName>
        <fullName evidence="2">Copper(I)-binding protein</fullName>
    </submittedName>
</protein>
<gene>
    <name evidence="2" type="ORF">JOF55_001622</name>
</gene>
<dbReference type="InterPro" id="IPR036182">
    <property type="entry name" value="PCuAC_sf"/>
</dbReference>
<reference evidence="2" key="1">
    <citation type="submission" date="2023-07" db="EMBL/GenBank/DDBJ databases">
        <title>Sequencing the genomes of 1000 actinobacteria strains.</title>
        <authorList>
            <person name="Klenk H.-P."/>
        </authorList>
    </citation>
    <scope>NUCLEOTIDE SEQUENCE</scope>
    <source>
        <strain evidence="2">DSM 45977</strain>
    </source>
</reference>
<comment type="caution">
    <text evidence="2">The sequence shown here is derived from an EMBL/GenBank/DDBJ whole genome shotgun (WGS) entry which is preliminary data.</text>
</comment>
<dbReference type="Proteomes" id="UP001180845">
    <property type="component" value="Unassembled WGS sequence"/>
</dbReference>
<evidence type="ECO:0000313" key="3">
    <source>
        <dbReference type="Proteomes" id="UP001180845"/>
    </source>
</evidence>
<keyword evidence="1" id="KW-0472">Membrane</keyword>
<dbReference type="RefSeq" id="WP_310271932.1">
    <property type="nucleotide sequence ID" value="NZ_JAVDXW010000001.1"/>
</dbReference>
<dbReference type="SUPFAM" id="SSF50974">
    <property type="entry name" value="Nitrous oxide reductase, N-terminal domain"/>
    <property type="match status" value="1"/>
</dbReference>
<dbReference type="SUPFAM" id="SSF110087">
    <property type="entry name" value="DR1885-like metal-binding protein"/>
    <property type="match status" value="1"/>
</dbReference>
<evidence type="ECO:0000256" key="1">
    <source>
        <dbReference type="SAM" id="Phobius"/>
    </source>
</evidence>
<dbReference type="EMBL" id="JAVDXW010000001">
    <property type="protein sequence ID" value="MDR7301441.1"/>
    <property type="molecule type" value="Genomic_DNA"/>
</dbReference>
<name>A0AAE3ZCY8_9ACTN</name>
<evidence type="ECO:0000313" key="2">
    <source>
        <dbReference type="EMBL" id="MDR7301441.1"/>
    </source>
</evidence>
<dbReference type="InterPro" id="IPR015943">
    <property type="entry name" value="WD40/YVTN_repeat-like_dom_sf"/>
</dbReference>
<dbReference type="Gene3D" id="2.130.10.10">
    <property type="entry name" value="YVTN repeat-like/Quinoprotein amine dehydrogenase"/>
    <property type="match status" value="1"/>
</dbReference>
<dbReference type="InterPro" id="IPR011045">
    <property type="entry name" value="N2O_reductase_N"/>
</dbReference>
<dbReference type="Pfam" id="PF04314">
    <property type="entry name" value="PCuAC"/>
    <property type="match status" value="1"/>
</dbReference>
<keyword evidence="3" id="KW-1185">Reference proteome</keyword>
<accession>A0AAE3ZCY8</accession>
<dbReference type="AlphaFoldDB" id="A0AAE3ZCY8"/>
<dbReference type="InterPro" id="IPR007410">
    <property type="entry name" value="LpqE-like"/>
</dbReference>
<sequence>MPRHRTDVDGLRRAARPRTTALAVTLIGLVVLVTGCGSGQLGRRHLQRIGSGSEGQVGSMLVRDATFAYDHPIEGNAVYQPGESVAVRATIVNEGSTTDRLVSVSSPIADEGLVRGEHTIPGGHTLTAGYTEPVASITLPNTTSIDLRLLGLNTALRSGPTYPVVFTFARAGEIRIELRVDNPDVPGEYCPLPPNGKAPKVLTAPPGRGPIPPRNPLPDCAAIPTSIPTVQLLDVEGPLLRPTWATEHDVLLGFIEKDGRRLVRVDPETGETLRARELENAGEDFGLIPQPDERVALPLTEPGRVALLDTESLVEVGGIDAVPAPSRVTVDELSKTLFVLSEDGSTVTGVDYERQEVLFRQEVQAGPEAVVAPGNDTEPSFWLVTPEGFTYFHGEQPEPMGTLRVPLSHKTFSSDDTVPKSAYFAEEGSSRVQLVEGDSRGGLEVVESNDFGETIEHVEAEPEEEHRVYAVTATKLISMRYDSLEVITTTEYRSTLERAGLGHARISDLTVGDDYLYLAVEGEPYVLKIRKEESLTE</sequence>
<keyword evidence="1" id="KW-1133">Transmembrane helix</keyword>
<proteinExistence type="predicted"/>
<dbReference type="Gene3D" id="2.60.40.1890">
    <property type="entry name" value="PCu(A)C copper chaperone"/>
    <property type="match status" value="1"/>
</dbReference>
<organism evidence="2 3">
    <name type="scientific">Haloactinomyces albus</name>
    <dbReference type="NCBI Taxonomy" id="1352928"/>
    <lineage>
        <taxon>Bacteria</taxon>
        <taxon>Bacillati</taxon>
        <taxon>Actinomycetota</taxon>
        <taxon>Actinomycetes</taxon>
        <taxon>Actinopolysporales</taxon>
        <taxon>Actinopolysporaceae</taxon>
        <taxon>Haloactinomyces</taxon>
    </lineage>
</organism>
<feature type="transmembrane region" description="Helical" evidence="1">
    <location>
        <begin position="21"/>
        <end position="41"/>
    </location>
</feature>
<keyword evidence="1" id="KW-0812">Transmembrane</keyword>